<dbReference type="InterPro" id="IPR018657">
    <property type="entry name" value="LarA-like_N"/>
</dbReference>
<dbReference type="NCBIfam" id="NF033504">
    <property type="entry name" value="Ni_dep_LarA"/>
    <property type="match status" value="1"/>
</dbReference>
<accession>A0A943EFZ5</accession>
<name>A0A943EFZ5_9FIRM</name>
<dbReference type="AlphaFoldDB" id="A0A943EFZ5"/>
<comment type="caution">
    <text evidence="3">The sequence shown here is derived from an EMBL/GenBank/DDBJ whole genome shotgun (WGS) entry which is preliminary data.</text>
</comment>
<dbReference type="Proteomes" id="UP000754226">
    <property type="component" value="Unassembled WGS sequence"/>
</dbReference>
<dbReference type="EMBL" id="JAGZCZ010000004">
    <property type="protein sequence ID" value="MBS5519421.1"/>
    <property type="molecule type" value="Genomic_DNA"/>
</dbReference>
<dbReference type="InterPro" id="IPR043166">
    <property type="entry name" value="LarA-like_C"/>
</dbReference>
<dbReference type="InterPro" id="IPR047926">
    <property type="entry name" value="Ni_dep_LarA"/>
</dbReference>
<dbReference type="PANTHER" id="PTHR33171">
    <property type="entry name" value="LAR_N DOMAIN-CONTAINING PROTEIN"/>
    <property type="match status" value="1"/>
</dbReference>
<evidence type="ECO:0000313" key="3">
    <source>
        <dbReference type="EMBL" id="MBS5519421.1"/>
    </source>
</evidence>
<dbReference type="Gene3D" id="3.40.50.11440">
    <property type="match status" value="1"/>
</dbReference>
<reference evidence="3" key="1">
    <citation type="submission" date="2021-02" db="EMBL/GenBank/DDBJ databases">
        <title>Infant gut strain persistence is associated with maternal origin, phylogeny, and functional potential including surface adhesion and iron acquisition.</title>
        <authorList>
            <person name="Lou Y.C."/>
        </authorList>
    </citation>
    <scope>NUCLEOTIDE SEQUENCE</scope>
    <source>
        <strain evidence="3">L3_106_000M1_dasL3_106_000M1_concoct_15</strain>
    </source>
</reference>
<proteinExistence type="predicted"/>
<dbReference type="Pfam" id="PF09861">
    <property type="entry name" value="Lar_N"/>
    <property type="match status" value="1"/>
</dbReference>
<dbReference type="Gene3D" id="3.90.226.30">
    <property type="match status" value="1"/>
</dbReference>
<feature type="domain" description="LarA-like N-terminal" evidence="1">
    <location>
        <begin position="10"/>
        <end position="205"/>
    </location>
</feature>
<dbReference type="InterPro" id="IPR048520">
    <property type="entry name" value="LarA_C"/>
</dbReference>
<sequence>MAEKTIHIPYGKGEATLTLPQERIGSILVPRHHAALSIDNAVTASLRHPIASPPLREMVKKGASVVIVTADITRAWNHSRDFMRPLINELNDAGIPDEDISIVFAQGTHRAQTPDEDIAVVGEEVARRIRLYQHDCHDRENLVLVGTTSYGTPVELNRRVVEADFVIVTGGIMPHLFAGFGGGRKMILPGVASWETIQKNHALALSDTLGEGINPLTEGRSLTHNPVHQDMLEGMEFCRPDFLLHSLINERGEVCGFVSGDPYEAWLQGTREVLSNDAVSFSQKADLTIAGAGGYPKDLSLYQGCKCYEPARDVTKKGGIIIALIESPDIKEPQIFWDSFRYDSRLSMEKALRQHFTIPFFVAYFLCTLTEDYTLYLVTKQENFEAVRRIHQIPCRTLEEAYEKAKAQLLAEGKTDFTVNIIPNCGTVIPFER</sequence>
<evidence type="ECO:0000313" key="4">
    <source>
        <dbReference type="Proteomes" id="UP000754226"/>
    </source>
</evidence>
<dbReference type="Pfam" id="PF21113">
    <property type="entry name" value="LarA_C"/>
    <property type="match status" value="1"/>
</dbReference>
<dbReference type="GO" id="GO:0050043">
    <property type="term" value="F:lactate racemase activity"/>
    <property type="evidence" value="ECO:0007669"/>
    <property type="project" value="InterPro"/>
</dbReference>
<evidence type="ECO:0000259" key="1">
    <source>
        <dbReference type="Pfam" id="PF09861"/>
    </source>
</evidence>
<protein>
    <submittedName>
        <fullName evidence="3">Nickel-dependent lactate racemase</fullName>
    </submittedName>
</protein>
<evidence type="ECO:0000259" key="2">
    <source>
        <dbReference type="Pfam" id="PF21113"/>
    </source>
</evidence>
<organism evidence="3 4">
    <name type="scientific">Acidaminococcus intestini</name>
    <dbReference type="NCBI Taxonomy" id="187327"/>
    <lineage>
        <taxon>Bacteria</taxon>
        <taxon>Bacillati</taxon>
        <taxon>Bacillota</taxon>
        <taxon>Negativicutes</taxon>
        <taxon>Acidaminococcales</taxon>
        <taxon>Acidaminococcaceae</taxon>
        <taxon>Acidaminococcus</taxon>
    </lineage>
</organism>
<dbReference type="InterPro" id="IPR048068">
    <property type="entry name" value="LarA-like"/>
</dbReference>
<feature type="domain" description="Lactate racemase C-terminal" evidence="2">
    <location>
        <begin position="283"/>
        <end position="429"/>
    </location>
</feature>
<dbReference type="PANTHER" id="PTHR33171:SF17">
    <property type="entry name" value="LARA-LIKE N-TERMINAL DOMAIN-CONTAINING PROTEIN"/>
    <property type="match status" value="1"/>
</dbReference>
<gene>
    <name evidence="3" type="primary">larA</name>
    <name evidence="3" type="ORF">KHX13_03670</name>
</gene>